<dbReference type="InterPro" id="IPR012951">
    <property type="entry name" value="BBE"/>
</dbReference>
<dbReference type="InterPro" id="IPR016166">
    <property type="entry name" value="FAD-bd_PCMH"/>
</dbReference>
<dbReference type="SUPFAM" id="SSF56176">
    <property type="entry name" value="FAD-binding/transporter-associated domain-like"/>
    <property type="match status" value="1"/>
</dbReference>
<dbReference type="InterPro" id="IPR016169">
    <property type="entry name" value="FAD-bd_PCMH_sub2"/>
</dbReference>
<evidence type="ECO:0000313" key="8">
    <source>
        <dbReference type="Proteomes" id="UP001480595"/>
    </source>
</evidence>
<dbReference type="EMBL" id="JAQQWL010000006">
    <property type="protein sequence ID" value="KAK8069013.1"/>
    <property type="molecule type" value="Genomic_DNA"/>
</dbReference>
<keyword evidence="3" id="KW-0274">FAD</keyword>
<dbReference type="InterPro" id="IPR050416">
    <property type="entry name" value="FAD-linked_Oxidoreductase"/>
</dbReference>
<keyword evidence="4" id="KW-0560">Oxidoreductase</keyword>
<name>A0ABR1VCS6_9PEZI</name>
<keyword evidence="2" id="KW-0285">Flavoprotein</keyword>
<feature type="compositionally biased region" description="Pro residues" evidence="5">
    <location>
        <begin position="7"/>
        <end position="21"/>
    </location>
</feature>
<proteinExistence type="inferred from homology"/>
<dbReference type="PANTHER" id="PTHR42973">
    <property type="entry name" value="BINDING OXIDOREDUCTASE, PUTATIVE (AFU_ORTHOLOGUE AFUA_1G17690)-RELATED"/>
    <property type="match status" value="1"/>
</dbReference>
<evidence type="ECO:0000313" key="7">
    <source>
        <dbReference type="EMBL" id="KAK8069013.1"/>
    </source>
</evidence>
<dbReference type="RefSeq" id="XP_066716307.1">
    <property type="nucleotide sequence ID" value="XM_066857038.1"/>
</dbReference>
<dbReference type="Proteomes" id="UP001480595">
    <property type="component" value="Unassembled WGS sequence"/>
</dbReference>
<dbReference type="PANTHER" id="PTHR42973:SF54">
    <property type="entry name" value="FAD-BINDING PCMH-TYPE DOMAIN-CONTAINING PROTEIN"/>
    <property type="match status" value="1"/>
</dbReference>
<organism evidence="7 8">
    <name type="scientific">Apiospora phragmitis</name>
    <dbReference type="NCBI Taxonomy" id="2905665"/>
    <lineage>
        <taxon>Eukaryota</taxon>
        <taxon>Fungi</taxon>
        <taxon>Dikarya</taxon>
        <taxon>Ascomycota</taxon>
        <taxon>Pezizomycotina</taxon>
        <taxon>Sordariomycetes</taxon>
        <taxon>Xylariomycetidae</taxon>
        <taxon>Amphisphaeriales</taxon>
        <taxon>Apiosporaceae</taxon>
        <taxon>Apiospora</taxon>
    </lineage>
</organism>
<dbReference type="Pfam" id="PF08031">
    <property type="entry name" value="BBE"/>
    <property type="match status" value="1"/>
</dbReference>
<comment type="similarity">
    <text evidence="1">Belongs to the oxygen-dependent FAD-linked oxidoreductase family.</text>
</comment>
<evidence type="ECO:0000259" key="6">
    <source>
        <dbReference type="PROSITE" id="PS51387"/>
    </source>
</evidence>
<evidence type="ECO:0000256" key="1">
    <source>
        <dbReference type="ARBA" id="ARBA00005466"/>
    </source>
</evidence>
<evidence type="ECO:0000256" key="2">
    <source>
        <dbReference type="ARBA" id="ARBA00022630"/>
    </source>
</evidence>
<evidence type="ECO:0000256" key="4">
    <source>
        <dbReference type="ARBA" id="ARBA00023002"/>
    </source>
</evidence>
<evidence type="ECO:0000256" key="5">
    <source>
        <dbReference type="SAM" id="MobiDB-lite"/>
    </source>
</evidence>
<feature type="region of interest" description="Disordered" evidence="5">
    <location>
        <begin position="1"/>
        <end position="22"/>
    </location>
</feature>
<gene>
    <name evidence="7" type="ORF">PG994_005629</name>
</gene>
<evidence type="ECO:0000256" key="3">
    <source>
        <dbReference type="ARBA" id="ARBA00022827"/>
    </source>
</evidence>
<dbReference type="Gene3D" id="3.40.462.20">
    <property type="match status" value="1"/>
</dbReference>
<feature type="domain" description="FAD-binding PCMH-type" evidence="6">
    <location>
        <begin position="1"/>
        <end position="117"/>
    </location>
</feature>
<keyword evidence="8" id="KW-1185">Reference proteome</keyword>
<accession>A0ABR1VCS6</accession>
<feature type="region of interest" description="Disordered" evidence="5">
    <location>
        <begin position="67"/>
        <end position="86"/>
    </location>
</feature>
<protein>
    <recommendedName>
        <fullName evidence="6">FAD-binding PCMH-type domain-containing protein</fullName>
    </recommendedName>
</protein>
<reference evidence="7 8" key="1">
    <citation type="submission" date="2023-01" db="EMBL/GenBank/DDBJ databases">
        <title>Analysis of 21 Apiospora genomes using comparative genomics revels a genus with tremendous synthesis potential of carbohydrate active enzymes and secondary metabolites.</title>
        <authorList>
            <person name="Sorensen T."/>
        </authorList>
    </citation>
    <scope>NUCLEOTIDE SEQUENCE [LARGE SCALE GENOMIC DNA]</scope>
    <source>
        <strain evidence="7 8">CBS 135458</strain>
    </source>
</reference>
<dbReference type="InterPro" id="IPR036318">
    <property type="entry name" value="FAD-bd_PCMH-like_sf"/>
</dbReference>
<dbReference type="Gene3D" id="3.30.465.10">
    <property type="match status" value="1"/>
</dbReference>
<comment type="caution">
    <text evidence="7">The sequence shown here is derived from an EMBL/GenBank/DDBJ whole genome shotgun (WGS) entry which is preliminary data.</text>
</comment>
<sequence>MFFSKTPQPPSHPSPPPPPPQSWAEAVQVGVVGFLLGGGLSFLSYQHGFGADLVTAWEVVTASGRVVRAERPSSSSKDTDAQVGADDDDAGDLWDALRGGSTNFGIVTAVEMECFPHPKHFRCAYMFYLTPARQPTLEAMVKMSRRPFDATPGMAKASLLLITSYGPSLTSRAAGQEDTLCEFVAPWTRIPGTETPRELKHSEYAKEVGDLACNDGSRNSYKSISVKLDLDLLNTITDMWYDLVRATRHLSGLTNTLLFLPVPSCVIKASCARRSGAQGGTRAAAAANFFGLRPEDGPLVIVEICHNWHNAADDSAAFEAVDAFLRDVDRVATERGLGSRWVFLNYAQPDEKVIQAYGDDRLSQLKRVASRWDPDGFFQKRVVGGFKIEDP</sequence>
<dbReference type="PROSITE" id="PS51387">
    <property type="entry name" value="FAD_PCMH"/>
    <property type="match status" value="1"/>
</dbReference>
<dbReference type="GeneID" id="92090101"/>